<organism evidence="2 3">
    <name type="scientific">Periweissella fabalis</name>
    <dbReference type="NCBI Taxonomy" id="1070421"/>
    <lineage>
        <taxon>Bacteria</taxon>
        <taxon>Bacillati</taxon>
        <taxon>Bacillota</taxon>
        <taxon>Bacilli</taxon>
        <taxon>Lactobacillales</taxon>
        <taxon>Lactobacillaceae</taxon>
        <taxon>Periweissella</taxon>
    </lineage>
</organism>
<dbReference type="GO" id="GO:0008289">
    <property type="term" value="F:lipid binding"/>
    <property type="evidence" value="ECO:0007669"/>
    <property type="project" value="UniProtKB-KW"/>
</dbReference>
<dbReference type="Gene3D" id="3.30.1180.10">
    <property type="match status" value="1"/>
</dbReference>
<dbReference type="InterPro" id="IPR050270">
    <property type="entry name" value="DegV_domain_contain"/>
</dbReference>
<evidence type="ECO:0000313" key="3">
    <source>
        <dbReference type="Proteomes" id="UP000549765"/>
    </source>
</evidence>
<dbReference type="Pfam" id="PF02645">
    <property type="entry name" value="DegV"/>
    <property type="match status" value="1"/>
</dbReference>
<protein>
    <submittedName>
        <fullName evidence="2">DegV family protein</fullName>
    </submittedName>
</protein>
<dbReference type="PANTHER" id="PTHR33434">
    <property type="entry name" value="DEGV DOMAIN-CONTAINING PROTEIN DR_1986-RELATED"/>
    <property type="match status" value="1"/>
</dbReference>
<comment type="caution">
    <text evidence="2">The sequence shown here is derived from an EMBL/GenBank/DDBJ whole genome shotgun (WGS) entry which is preliminary data.</text>
</comment>
<dbReference type="SUPFAM" id="SSF82549">
    <property type="entry name" value="DAK1/DegV-like"/>
    <property type="match status" value="1"/>
</dbReference>
<dbReference type="PANTHER" id="PTHR33434:SF8">
    <property type="entry name" value="DEGV DOMAIN-CONTAINING PROTEIN SPR1019"/>
    <property type="match status" value="1"/>
</dbReference>
<reference evidence="2 3" key="1">
    <citation type="submission" date="2020-04" db="EMBL/GenBank/DDBJ databases">
        <title>MicrobeNet Type strains.</title>
        <authorList>
            <person name="Nicholson A.C."/>
        </authorList>
    </citation>
    <scope>NUCLEOTIDE SEQUENCE [LARGE SCALE GENOMIC DNA]</scope>
    <source>
        <strain evidence="2 3">CCUG 61472</strain>
    </source>
</reference>
<dbReference type="EMBL" id="JAAXPN010000001">
    <property type="protein sequence ID" value="NKZ23273.1"/>
    <property type="molecule type" value="Genomic_DNA"/>
</dbReference>
<dbReference type="InterPro" id="IPR043168">
    <property type="entry name" value="DegV_C"/>
</dbReference>
<dbReference type="NCBIfam" id="TIGR00762">
    <property type="entry name" value="DegV"/>
    <property type="match status" value="1"/>
</dbReference>
<dbReference type="Proteomes" id="UP000549765">
    <property type="component" value="Unassembled WGS sequence"/>
</dbReference>
<gene>
    <name evidence="2" type="ORF">HF964_00380</name>
</gene>
<sequence>MTQVKIVTDSSARLSTDEIKDFDITVVPLTVMIDGTVYSDGVTITGTEFMDKMSKAQALPKTSQPALGAFVDTYDQLTEAGEDVQILSIHMTDALSGTVHSAEQAGQISKGDVVAIDSQMTDRALGFQVVTAAKMAKEGASREEIIAAINNVRDHTKLYLTVPTLDNLVAGGRLNKAVGFIGGFLNIKVVIELIDGKITIAAKGRGMKVINKAYQDCYAEMATHGSIKRVGLSHAGNLEDALAVKEEISKRFPAAEIFVDQTSPIIATHTGVGALAVIYEFGE</sequence>
<dbReference type="RefSeq" id="WP_168721076.1">
    <property type="nucleotide sequence ID" value="NZ_JAAXPN010000001.1"/>
</dbReference>
<dbReference type="Gene3D" id="3.40.50.10170">
    <property type="match status" value="1"/>
</dbReference>
<accession>A0A7X6N3M6</accession>
<proteinExistence type="predicted"/>
<keyword evidence="3" id="KW-1185">Reference proteome</keyword>
<name>A0A7X6N3M6_9LACO</name>
<dbReference type="PROSITE" id="PS51482">
    <property type="entry name" value="DEGV"/>
    <property type="match status" value="1"/>
</dbReference>
<evidence type="ECO:0000313" key="2">
    <source>
        <dbReference type="EMBL" id="NKZ23273.1"/>
    </source>
</evidence>
<dbReference type="AlphaFoldDB" id="A0A7X6N3M6"/>
<evidence type="ECO:0000256" key="1">
    <source>
        <dbReference type="ARBA" id="ARBA00023121"/>
    </source>
</evidence>
<dbReference type="InterPro" id="IPR003797">
    <property type="entry name" value="DegV"/>
</dbReference>
<keyword evidence="1" id="KW-0446">Lipid-binding</keyword>